<dbReference type="Pfam" id="PF02464">
    <property type="entry name" value="CinA"/>
    <property type="match status" value="1"/>
</dbReference>
<evidence type="ECO:0000259" key="1">
    <source>
        <dbReference type="Pfam" id="PF02464"/>
    </source>
</evidence>
<dbReference type="EMBL" id="QJKI01000001">
    <property type="protein sequence ID" value="PXX81959.1"/>
    <property type="molecule type" value="Genomic_DNA"/>
</dbReference>
<reference evidence="2 3" key="1">
    <citation type="submission" date="2018-05" db="EMBL/GenBank/DDBJ databases">
        <title>Genomic Encyclopedia of Type Strains, Phase IV (KMG-IV): sequencing the most valuable type-strain genomes for metagenomic binning, comparative biology and taxonomic classification.</title>
        <authorList>
            <person name="Goeker M."/>
        </authorList>
    </citation>
    <scope>NUCLEOTIDE SEQUENCE [LARGE SCALE GENOMIC DNA]</scope>
    <source>
        <strain evidence="2 3">DSM 29661</strain>
    </source>
</reference>
<gene>
    <name evidence="2" type="ORF">DFR34_101191</name>
</gene>
<sequence length="165" mass="17093">MTDTHTLAAQLGEALRQRGQRIATAESCTGGLIAGALTAIAGSSDWFGFGWVSYANEAKQQMLDVRAETLMAHGAVSGQTVREMAEGARRHSGADWAIAVSGIAGPGGGSRDKPVGLVWFGLAGPDGVKAFSEVFAGDRDAVRQHTVNTALTQLLARVNASTLIA</sequence>
<dbReference type="InterPro" id="IPR008136">
    <property type="entry name" value="CinA_C"/>
</dbReference>
<dbReference type="AlphaFoldDB" id="A0A318KWK5"/>
<comment type="caution">
    <text evidence="2">The sequence shown here is derived from an EMBL/GenBank/DDBJ whole genome shotgun (WGS) entry which is preliminary data.</text>
</comment>
<evidence type="ECO:0000313" key="2">
    <source>
        <dbReference type="EMBL" id="PXX81959.1"/>
    </source>
</evidence>
<feature type="domain" description="CinA C-terminal" evidence="1">
    <location>
        <begin position="5"/>
        <end position="156"/>
    </location>
</feature>
<keyword evidence="3" id="KW-1185">Reference proteome</keyword>
<proteinExistence type="predicted"/>
<protein>
    <submittedName>
        <fullName evidence="2">Nicotinamide-nucleotide amidase</fullName>
    </submittedName>
</protein>
<dbReference type="RefSeq" id="WP_110389270.1">
    <property type="nucleotide sequence ID" value="NZ_DAIMVG010000038.1"/>
</dbReference>
<dbReference type="OrthoDB" id="9801454at2"/>
<dbReference type="InterPro" id="IPR036653">
    <property type="entry name" value="CinA-like_C"/>
</dbReference>
<name>A0A318KWK5_9NEIS</name>
<dbReference type="SUPFAM" id="SSF142433">
    <property type="entry name" value="CinA-like"/>
    <property type="match status" value="1"/>
</dbReference>
<dbReference type="Gene3D" id="3.90.950.20">
    <property type="entry name" value="CinA-like"/>
    <property type="match status" value="1"/>
</dbReference>
<dbReference type="Proteomes" id="UP000247555">
    <property type="component" value="Unassembled WGS sequence"/>
</dbReference>
<dbReference type="NCBIfam" id="TIGR00199">
    <property type="entry name" value="PncC_domain"/>
    <property type="match status" value="1"/>
</dbReference>
<evidence type="ECO:0000313" key="3">
    <source>
        <dbReference type="Proteomes" id="UP000247555"/>
    </source>
</evidence>
<organism evidence="2 3">
    <name type="scientific">Rivihabitans pingtungensis</name>
    <dbReference type="NCBI Taxonomy" id="1054498"/>
    <lineage>
        <taxon>Bacteria</taxon>
        <taxon>Pseudomonadati</taxon>
        <taxon>Pseudomonadota</taxon>
        <taxon>Betaproteobacteria</taxon>
        <taxon>Neisseriales</taxon>
        <taxon>Aquaspirillaceae</taxon>
        <taxon>Rivihabitans</taxon>
    </lineage>
</organism>
<accession>A0A318KWK5</accession>